<dbReference type="GO" id="GO:0005524">
    <property type="term" value="F:ATP binding"/>
    <property type="evidence" value="ECO:0007669"/>
    <property type="project" value="UniProtKB-KW"/>
</dbReference>
<dbReference type="Proteomes" id="UP000779508">
    <property type="component" value="Unassembled WGS sequence"/>
</dbReference>
<keyword evidence="1" id="KW-0813">Transport</keyword>
<dbReference type="RefSeq" id="WP_216414884.1">
    <property type="nucleotide sequence ID" value="NZ_JAHLQK010000001.1"/>
</dbReference>
<evidence type="ECO:0000313" key="5">
    <source>
        <dbReference type="Proteomes" id="UP000779508"/>
    </source>
</evidence>
<dbReference type="PANTHER" id="PTHR42788:SF20">
    <property type="entry name" value="ABC TRANSPORTER ATP-BINDING PROTEIN"/>
    <property type="match status" value="1"/>
</dbReference>
<evidence type="ECO:0000259" key="3">
    <source>
        <dbReference type="PROSITE" id="PS50893"/>
    </source>
</evidence>
<protein>
    <submittedName>
        <fullName evidence="4">ATP-binding cassette domain-containing protein</fullName>
    </submittedName>
</protein>
<dbReference type="SMART" id="SM00382">
    <property type="entry name" value="AAA"/>
    <property type="match status" value="1"/>
</dbReference>
<keyword evidence="4" id="KW-0067">ATP-binding</keyword>
<dbReference type="Pfam" id="PF00005">
    <property type="entry name" value="ABC_tran"/>
    <property type="match status" value="1"/>
</dbReference>
<keyword evidence="5" id="KW-1185">Reference proteome</keyword>
<reference evidence="4 5" key="1">
    <citation type="submission" date="2021-06" db="EMBL/GenBank/DDBJ databases">
        <authorList>
            <person name="Sun Q."/>
            <person name="Li D."/>
        </authorList>
    </citation>
    <scope>NUCLEOTIDE SEQUENCE [LARGE SCALE GENOMIC DNA]</scope>
    <source>
        <strain evidence="4 5">MSJ-5</strain>
    </source>
</reference>
<dbReference type="PROSITE" id="PS50052">
    <property type="entry name" value="GUANYLATE_KINASE_2"/>
    <property type="match status" value="1"/>
</dbReference>
<accession>A0ABS6FZU0</accession>
<keyword evidence="4" id="KW-0547">Nucleotide-binding</keyword>
<dbReference type="PROSITE" id="PS50893">
    <property type="entry name" value="ABC_TRANSPORTER_2"/>
    <property type="match status" value="1"/>
</dbReference>
<proteinExistence type="predicted"/>
<feature type="domain" description="Guanylate kinase-like" evidence="2">
    <location>
        <begin position="26"/>
        <end position="229"/>
    </location>
</feature>
<evidence type="ECO:0000313" key="4">
    <source>
        <dbReference type="EMBL" id="MBU5675401.1"/>
    </source>
</evidence>
<dbReference type="InterPro" id="IPR050166">
    <property type="entry name" value="ABC_transporter_ATP-bind"/>
</dbReference>
<dbReference type="InterPro" id="IPR003593">
    <property type="entry name" value="AAA+_ATPase"/>
</dbReference>
<evidence type="ECO:0000259" key="2">
    <source>
        <dbReference type="PROSITE" id="PS50052"/>
    </source>
</evidence>
<dbReference type="InterPro" id="IPR003439">
    <property type="entry name" value="ABC_transporter-like_ATP-bd"/>
</dbReference>
<comment type="caution">
    <text evidence="4">The sequence shown here is derived from an EMBL/GenBank/DDBJ whole genome shotgun (WGS) entry which is preliminary data.</text>
</comment>
<feature type="domain" description="ABC transporter" evidence="3">
    <location>
        <begin position="1"/>
        <end position="217"/>
    </location>
</feature>
<dbReference type="EMBL" id="JAHLQK010000001">
    <property type="protein sequence ID" value="MBU5675401.1"/>
    <property type="molecule type" value="Genomic_DNA"/>
</dbReference>
<dbReference type="InterPro" id="IPR008144">
    <property type="entry name" value="Guanylate_kin-like_dom"/>
</dbReference>
<gene>
    <name evidence="4" type="ORF">KQI88_03090</name>
</gene>
<evidence type="ECO:0000256" key="1">
    <source>
        <dbReference type="ARBA" id="ARBA00022448"/>
    </source>
</evidence>
<dbReference type="PANTHER" id="PTHR42788">
    <property type="entry name" value="TAURINE IMPORT ATP-BINDING PROTEIN-RELATED"/>
    <property type="match status" value="1"/>
</dbReference>
<organism evidence="4 5">
    <name type="scientific">Alkaliphilus flagellatus</name>
    <dbReference type="NCBI Taxonomy" id="2841507"/>
    <lineage>
        <taxon>Bacteria</taxon>
        <taxon>Bacillati</taxon>
        <taxon>Bacillota</taxon>
        <taxon>Clostridia</taxon>
        <taxon>Peptostreptococcales</taxon>
        <taxon>Natronincolaceae</taxon>
        <taxon>Alkaliphilus</taxon>
    </lineage>
</organism>
<sequence length="232" mass="26794">MEILNIEKRFGETLILDKISLTIYPKQINVILGPSGCGKSTLLQIIAGLDKDFEGYINGITRRKIAYVFQEERLLEWRSVEKNILYASSGKVEKERLLDYGKALGLSEYLKYRPGQLSGGLRQRVNLLRAFLYPASLLLMDESFRSLDIQTKEETINLFLRVQKEEELTVLLVTHSLEEAIQLGNYIHIFSNKPTRRLDTFTNPYFSSAKTYSIEDKESFLNEVKEMIKIKN</sequence>
<name>A0ABS6FZU0_9FIRM</name>